<dbReference type="RefSeq" id="WP_344946849.1">
    <property type="nucleotide sequence ID" value="NZ_BAAAZR010000027.1"/>
</dbReference>
<keyword evidence="3" id="KW-1185">Reference proteome</keyword>
<evidence type="ECO:0000256" key="1">
    <source>
        <dbReference type="SAM" id="MobiDB-lite"/>
    </source>
</evidence>
<evidence type="ECO:0000313" key="2">
    <source>
        <dbReference type="EMBL" id="GAA3828855.1"/>
    </source>
</evidence>
<proteinExistence type="predicted"/>
<name>A0ABP7IXH3_9ACTN</name>
<dbReference type="Proteomes" id="UP001500888">
    <property type="component" value="Unassembled WGS sequence"/>
</dbReference>
<feature type="region of interest" description="Disordered" evidence="1">
    <location>
        <begin position="46"/>
        <end position="73"/>
    </location>
</feature>
<protein>
    <submittedName>
        <fullName evidence="2">Uncharacterized protein</fullName>
    </submittedName>
</protein>
<gene>
    <name evidence="2" type="ORF">GCM10022226_57130</name>
</gene>
<accession>A0ABP7IXH3</accession>
<organism evidence="2 3">
    <name type="scientific">Sphaerisporangium flaviroseum</name>
    <dbReference type="NCBI Taxonomy" id="509199"/>
    <lineage>
        <taxon>Bacteria</taxon>
        <taxon>Bacillati</taxon>
        <taxon>Actinomycetota</taxon>
        <taxon>Actinomycetes</taxon>
        <taxon>Streptosporangiales</taxon>
        <taxon>Streptosporangiaceae</taxon>
        <taxon>Sphaerisporangium</taxon>
    </lineage>
</organism>
<dbReference type="EMBL" id="BAAAZR010000027">
    <property type="protein sequence ID" value="GAA3828855.1"/>
    <property type="molecule type" value="Genomic_DNA"/>
</dbReference>
<sequence>MAVSIVHAPETYARSKEGFGSPLIRHALADDKIDIRFDPLSLERLPDQADHHGGHRVVPISISGRRRAGRESS</sequence>
<reference evidence="3" key="1">
    <citation type="journal article" date="2019" name="Int. J. Syst. Evol. Microbiol.">
        <title>The Global Catalogue of Microorganisms (GCM) 10K type strain sequencing project: providing services to taxonomists for standard genome sequencing and annotation.</title>
        <authorList>
            <consortium name="The Broad Institute Genomics Platform"/>
            <consortium name="The Broad Institute Genome Sequencing Center for Infectious Disease"/>
            <person name="Wu L."/>
            <person name="Ma J."/>
        </authorList>
    </citation>
    <scope>NUCLEOTIDE SEQUENCE [LARGE SCALE GENOMIC DNA]</scope>
    <source>
        <strain evidence="3">JCM 16908</strain>
    </source>
</reference>
<feature type="compositionally biased region" description="Basic residues" evidence="1">
    <location>
        <begin position="64"/>
        <end position="73"/>
    </location>
</feature>
<evidence type="ECO:0000313" key="3">
    <source>
        <dbReference type="Proteomes" id="UP001500888"/>
    </source>
</evidence>
<comment type="caution">
    <text evidence="2">The sequence shown here is derived from an EMBL/GenBank/DDBJ whole genome shotgun (WGS) entry which is preliminary data.</text>
</comment>